<evidence type="ECO:0000313" key="2">
    <source>
        <dbReference type="Proteomes" id="UP000265520"/>
    </source>
</evidence>
<name>A0A392S5E9_9FABA</name>
<organism evidence="1 2">
    <name type="scientific">Trifolium medium</name>
    <dbReference type="NCBI Taxonomy" id="97028"/>
    <lineage>
        <taxon>Eukaryota</taxon>
        <taxon>Viridiplantae</taxon>
        <taxon>Streptophyta</taxon>
        <taxon>Embryophyta</taxon>
        <taxon>Tracheophyta</taxon>
        <taxon>Spermatophyta</taxon>
        <taxon>Magnoliopsida</taxon>
        <taxon>eudicotyledons</taxon>
        <taxon>Gunneridae</taxon>
        <taxon>Pentapetalae</taxon>
        <taxon>rosids</taxon>
        <taxon>fabids</taxon>
        <taxon>Fabales</taxon>
        <taxon>Fabaceae</taxon>
        <taxon>Papilionoideae</taxon>
        <taxon>50 kb inversion clade</taxon>
        <taxon>NPAAA clade</taxon>
        <taxon>Hologalegina</taxon>
        <taxon>IRL clade</taxon>
        <taxon>Trifolieae</taxon>
        <taxon>Trifolium</taxon>
    </lineage>
</organism>
<sequence length="50" mass="5131">GDSVNSGTGTGGARFKFNYNASTSTSAYTCGSDKSDRAPFINGDSTLFSL</sequence>
<reference evidence="1 2" key="1">
    <citation type="journal article" date="2018" name="Front. Plant Sci.">
        <title>Red Clover (Trifolium pratense) and Zigzag Clover (T. medium) - A Picture of Genomic Similarities and Differences.</title>
        <authorList>
            <person name="Dluhosova J."/>
            <person name="Istvanek J."/>
            <person name="Nedelnik J."/>
            <person name="Repkova J."/>
        </authorList>
    </citation>
    <scope>NUCLEOTIDE SEQUENCE [LARGE SCALE GENOMIC DNA]</scope>
    <source>
        <strain evidence="2">cv. 10/8</strain>
        <tissue evidence="1">Leaf</tissue>
    </source>
</reference>
<dbReference type="EMBL" id="LXQA010317211">
    <property type="protein sequence ID" value="MCI43424.1"/>
    <property type="molecule type" value="Genomic_DNA"/>
</dbReference>
<proteinExistence type="predicted"/>
<accession>A0A392S5E9</accession>
<evidence type="ECO:0000313" key="1">
    <source>
        <dbReference type="EMBL" id="MCI43424.1"/>
    </source>
</evidence>
<dbReference type="AlphaFoldDB" id="A0A392S5E9"/>
<protein>
    <submittedName>
        <fullName evidence="1">Uncharacterized protein</fullName>
    </submittedName>
</protein>
<feature type="non-terminal residue" evidence="1">
    <location>
        <position position="1"/>
    </location>
</feature>
<dbReference type="Proteomes" id="UP000265520">
    <property type="component" value="Unassembled WGS sequence"/>
</dbReference>
<comment type="caution">
    <text evidence="1">The sequence shown here is derived from an EMBL/GenBank/DDBJ whole genome shotgun (WGS) entry which is preliminary data.</text>
</comment>
<keyword evidence="2" id="KW-1185">Reference proteome</keyword>